<dbReference type="EMBL" id="FRFD01000005">
    <property type="protein sequence ID" value="SHO48945.1"/>
    <property type="molecule type" value="Genomic_DNA"/>
</dbReference>
<dbReference type="AlphaFoldDB" id="A0A1M7Y8H6"/>
<name>A0A1M7Y8H6_9FIRM</name>
<dbReference type="Proteomes" id="UP000184612">
    <property type="component" value="Unassembled WGS sequence"/>
</dbReference>
<dbReference type="RefSeq" id="WP_073588788.1">
    <property type="nucleotide sequence ID" value="NZ_FRFD01000005.1"/>
</dbReference>
<keyword evidence="2" id="KW-1185">Reference proteome</keyword>
<protein>
    <submittedName>
        <fullName evidence="1">Recombination protein RecT</fullName>
    </submittedName>
</protein>
<dbReference type="Pfam" id="PF03837">
    <property type="entry name" value="RecT"/>
    <property type="match status" value="1"/>
</dbReference>
<gene>
    <name evidence="1" type="ORF">SAMN02745217_02108</name>
</gene>
<reference evidence="1 2" key="1">
    <citation type="submission" date="2016-12" db="EMBL/GenBank/DDBJ databases">
        <authorList>
            <person name="Song W.-J."/>
            <person name="Kurnit D.M."/>
        </authorList>
    </citation>
    <scope>NUCLEOTIDE SEQUENCE [LARGE SCALE GENOMIC DNA]</scope>
    <source>
        <strain evidence="1 2">DSM 12503</strain>
    </source>
</reference>
<dbReference type="GO" id="GO:0006259">
    <property type="term" value="P:DNA metabolic process"/>
    <property type="evidence" value="ECO:0007669"/>
    <property type="project" value="InterPro"/>
</dbReference>
<proteinExistence type="predicted"/>
<dbReference type="InterPro" id="IPR018330">
    <property type="entry name" value="RecT_fam"/>
</dbReference>
<sequence>MTDIKTALEKKTENQDVKLTKNMSIADMVKVLEPEIKKALPSVITPERFTRMALSALNNTPKLAECSQMSFLAALMNAAQLGLEPNTSLGQAYLIPYQNKGKMECQFQLGFKGMIDLVYRNEKVQTIQAQCVYENDIFEYELGLNSRLIHKPALCNRGKMILVYALFKLDNGGFGFEVMSKEDIDLHAQTYSKGFTSQYSPWKSNYDDMAKKTVIKKVLKYAPLKTDFQRILTTDETVKTELSVDMSEVQNEDVIDGQYQVMEKSAEGNQKDVKED</sequence>
<dbReference type="NCBIfam" id="TIGR00616">
    <property type="entry name" value="rect"/>
    <property type="match status" value="1"/>
</dbReference>
<dbReference type="GO" id="GO:0003677">
    <property type="term" value="F:DNA binding"/>
    <property type="evidence" value="ECO:0007669"/>
    <property type="project" value="InterPro"/>
</dbReference>
<dbReference type="STRING" id="1121345.SAMN02745217_02108"/>
<dbReference type="InterPro" id="IPR004590">
    <property type="entry name" value="ssDNA_annealing_RecT"/>
</dbReference>
<evidence type="ECO:0000313" key="2">
    <source>
        <dbReference type="Proteomes" id="UP000184612"/>
    </source>
</evidence>
<organism evidence="1 2">
    <name type="scientific">Anaerocolumna xylanovorans DSM 12503</name>
    <dbReference type="NCBI Taxonomy" id="1121345"/>
    <lineage>
        <taxon>Bacteria</taxon>
        <taxon>Bacillati</taxon>
        <taxon>Bacillota</taxon>
        <taxon>Clostridia</taxon>
        <taxon>Lachnospirales</taxon>
        <taxon>Lachnospiraceae</taxon>
        <taxon>Anaerocolumna</taxon>
    </lineage>
</organism>
<dbReference type="OrthoDB" id="1045432at2"/>
<evidence type="ECO:0000313" key="1">
    <source>
        <dbReference type="EMBL" id="SHO48945.1"/>
    </source>
</evidence>
<accession>A0A1M7Y8H6</accession>